<dbReference type="PROSITE" id="PS00867">
    <property type="entry name" value="CPSASE_2"/>
    <property type="match status" value="1"/>
</dbReference>
<dbReference type="GO" id="GO:0005524">
    <property type="term" value="F:ATP binding"/>
    <property type="evidence" value="ECO:0007669"/>
    <property type="project" value="UniProtKB-KW"/>
</dbReference>
<evidence type="ECO:0000256" key="4">
    <source>
        <dbReference type="ARBA" id="ARBA00023267"/>
    </source>
</evidence>
<keyword evidence="1" id="KW-0547">Nucleotide-binding</keyword>
<keyword evidence="3" id="KW-0067">ATP-binding</keyword>
<dbReference type="OrthoDB" id="196847at2759"/>
<reference evidence="7" key="1">
    <citation type="submission" date="2022-11" db="EMBL/GenBank/DDBJ databases">
        <authorList>
            <person name="Scott C."/>
            <person name="Bruce N."/>
        </authorList>
    </citation>
    <scope>NUCLEOTIDE SEQUENCE</scope>
</reference>
<dbReference type="InterPro" id="IPR005479">
    <property type="entry name" value="CPAse_ATP-bd"/>
</dbReference>
<dbReference type="InterPro" id="IPR050856">
    <property type="entry name" value="Biotin_carboxylase_complex"/>
</dbReference>
<dbReference type="PANTHER" id="PTHR18866">
    <property type="entry name" value="CARBOXYLASE:PYRUVATE/ACETYL-COA/PROPIONYL-COA CARBOXYLASE"/>
    <property type="match status" value="1"/>
</dbReference>
<dbReference type="EMBL" id="CALLCH030000005">
    <property type="protein sequence ID" value="CAI4212746.1"/>
    <property type="molecule type" value="Genomic_DNA"/>
</dbReference>
<dbReference type="PANTHER" id="PTHR18866:SF128">
    <property type="entry name" value="UREA AMIDOLYASE"/>
    <property type="match status" value="1"/>
</dbReference>
<proteinExistence type="predicted"/>
<keyword evidence="4" id="KW-0092">Biotin</keyword>
<evidence type="ECO:0000256" key="3">
    <source>
        <dbReference type="ARBA" id="ARBA00022840"/>
    </source>
</evidence>
<sequence length="207" mass="23201">MRVVIANRGEIAIRLIKACKAHPDLRHKLQVASTSLARLVKYKSAGTVEFLVDDKTGNFYFLEMNTRLQLTKIVLVKFQDVVSGNTTTGILDHFNYQFCGLEFKDGGLYTTVQDFPGRPHRESGVPVSGPMDALSFRRPYDTKEFITSEGRQRFFETKWKVAFNSSRGGIRLDGPPPEWSRESGGEGGSHPSNMLGYGYPLGAKLHR</sequence>
<evidence type="ECO:0000256" key="5">
    <source>
        <dbReference type="SAM" id="MobiDB-lite"/>
    </source>
</evidence>
<dbReference type="GO" id="GO:0016787">
    <property type="term" value="F:hydrolase activity"/>
    <property type="evidence" value="ECO:0007669"/>
    <property type="project" value="UniProtKB-KW"/>
</dbReference>
<keyword evidence="2" id="KW-0378">Hydrolase</keyword>
<evidence type="ECO:0000313" key="8">
    <source>
        <dbReference type="Proteomes" id="UP000838763"/>
    </source>
</evidence>
<feature type="domain" description="Carbamoyl phosphate synthase ATP-binding" evidence="6">
    <location>
        <begin position="61"/>
        <end position="68"/>
    </location>
</feature>
<dbReference type="Gene3D" id="3.30.470.20">
    <property type="entry name" value="ATP-grasp fold, B domain"/>
    <property type="match status" value="1"/>
</dbReference>
<accession>A0A9P1GZN2</accession>
<evidence type="ECO:0000256" key="2">
    <source>
        <dbReference type="ARBA" id="ARBA00022801"/>
    </source>
</evidence>
<evidence type="ECO:0000259" key="6">
    <source>
        <dbReference type="PROSITE" id="PS00867"/>
    </source>
</evidence>
<organism evidence="7 8">
    <name type="scientific">Parascedosporium putredinis</name>
    <dbReference type="NCBI Taxonomy" id="1442378"/>
    <lineage>
        <taxon>Eukaryota</taxon>
        <taxon>Fungi</taxon>
        <taxon>Dikarya</taxon>
        <taxon>Ascomycota</taxon>
        <taxon>Pezizomycotina</taxon>
        <taxon>Sordariomycetes</taxon>
        <taxon>Hypocreomycetidae</taxon>
        <taxon>Microascales</taxon>
        <taxon>Microascaceae</taxon>
        <taxon>Parascedosporium</taxon>
    </lineage>
</organism>
<gene>
    <name evidence="7" type="ORF">PPNO1_LOCUS2495</name>
</gene>
<dbReference type="AlphaFoldDB" id="A0A9P1GZN2"/>
<protein>
    <recommendedName>
        <fullName evidence="6">Carbamoyl phosphate synthase ATP-binding domain-containing protein</fullName>
    </recommendedName>
</protein>
<dbReference type="Pfam" id="PF02786">
    <property type="entry name" value="CPSase_L_D2"/>
    <property type="match status" value="1"/>
</dbReference>
<dbReference type="SUPFAM" id="SSF56059">
    <property type="entry name" value="Glutathione synthetase ATP-binding domain-like"/>
    <property type="match status" value="1"/>
</dbReference>
<dbReference type="Gene3D" id="2.40.100.10">
    <property type="entry name" value="Cyclophilin-like"/>
    <property type="match status" value="1"/>
</dbReference>
<dbReference type="Pfam" id="PF02626">
    <property type="entry name" value="CT_A_B"/>
    <property type="match status" value="1"/>
</dbReference>
<keyword evidence="8" id="KW-1185">Reference proteome</keyword>
<evidence type="ECO:0000256" key="1">
    <source>
        <dbReference type="ARBA" id="ARBA00022741"/>
    </source>
</evidence>
<name>A0A9P1GZN2_9PEZI</name>
<dbReference type="Proteomes" id="UP000838763">
    <property type="component" value="Unassembled WGS sequence"/>
</dbReference>
<dbReference type="InterPro" id="IPR029000">
    <property type="entry name" value="Cyclophilin-like_dom_sf"/>
</dbReference>
<evidence type="ECO:0000313" key="7">
    <source>
        <dbReference type="EMBL" id="CAI4212746.1"/>
    </source>
</evidence>
<feature type="region of interest" description="Disordered" evidence="5">
    <location>
        <begin position="168"/>
        <end position="207"/>
    </location>
</feature>
<dbReference type="InterPro" id="IPR003778">
    <property type="entry name" value="CT_A_B"/>
</dbReference>
<comment type="caution">
    <text evidence="7">The sequence shown here is derived from an EMBL/GenBank/DDBJ whole genome shotgun (WGS) entry which is preliminary data.</text>
</comment>